<dbReference type="PANTHER" id="PTHR43462">
    <property type="entry name" value="ALANYL-TRNA EDITING PROTEIN"/>
    <property type="match status" value="1"/>
</dbReference>
<dbReference type="SUPFAM" id="SSF55186">
    <property type="entry name" value="ThrRS/AlaRS common domain"/>
    <property type="match status" value="1"/>
</dbReference>
<comment type="caution">
    <text evidence="5">The sequence shown here is derived from an EMBL/GenBank/DDBJ whole genome shotgun (WGS) entry which is preliminary data.</text>
</comment>
<evidence type="ECO:0000313" key="5">
    <source>
        <dbReference type="EMBL" id="KAJ8973983.1"/>
    </source>
</evidence>
<dbReference type="EMBL" id="JAPWTJ010001073">
    <property type="protein sequence ID" value="KAJ8973983.1"/>
    <property type="molecule type" value="Genomic_DNA"/>
</dbReference>
<organism evidence="5 6">
    <name type="scientific">Molorchus minor</name>
    <dbReference type="NCBI Taxonomy" id="1323400"/>
    <lineage>
        <taxon>Eukaryota</taxon>
        <taxon>Metazoa</taxon>
        <taxon>Ecdysozoa</taxon>
        <taxon>Arthropoda</taxon>
        <taxon>Hexapoda</taxon>
        <taxon>Insecta</taxon>
        <taxon>Pterygota</taxon>
        <taxon>Neoptera</taxon>
        <taxon>Endopterygota</taxon>
        <taxon>Coleoptera</taxon>
        <taxon>Polyphaga</taxon>
        <taxon>Cucujiformia</taxon>
        <taxon>Chrysomeloidea</taxon>
        <taxon>Cerambycidae</taxon>
        <taxon>Lamiinae</taxon>
        <taxon>Monochamini</taxon>
        <taxon>Molorchus</taxon>
    </lineage>
</organism>
<dbReference type="Gene3D" id="3.30.980.10">
    <property type="entry name" value="Threonyl-trna Synthetase, Chain A, domain 2"/>
    <property type="match status" value="1"/>
</dbReference>
<gene>
    <name evidence="5" type="ORF">NQ317_017358</name>
</gene>
<dbReference type="InterPro" id="IPR012947">
    <property type="entry name" value="tRNA_SAD"/>
</dbReference>
<evidence type="ECO:0000313" key="6">
    <source>
        <dbReference type="Proteomes" id="UP001162164"/>
    </source>
</evidence>
<comment type="cofactor">
    <cofactor evidence="1">
        <name>Zn(2+)</name>
        <dbReference type="ChEBI" id="CHEBI:29105"/>
    </cofactor>
</comment>
<evidence type="ECO:0000256" key="3">
    <source>
        <dbReference type="ARBA" id="ARBA00022833"/>
    </source>
</evidence>
<dbReference type="PANTHER" id="PTHR43462:SF1">
    <property type="entry name" value="ALANYL-TRNA EDITING PROTEIN AARSD1"/>
    <property type="match status" value="1"/>
</dbReference>
<name>A0ABQ9J7A5_9CUCU</name>
<protein>
    <recommendedName>
        <fullName evidence="4">Threonyl/alanyl tRNA synthetase SAD domain-containing protein</fullName>
    </recommendedName>
</protein>
<keyword evidence="2" id="KW-0479">Metal-binding</keyword>
<proteinExistence type="predicted"/>
<dbReference type="Proteomes" id="UP001162164">
    <property type="component" value="Unassembled WGS sequence"/>
</dbReference>
<reference evidence="5" key="1">
    <citation type="journal article" date="2023" name="Insect Mol. Biol.">
        <title>Genome sequencing provides insights into the evolution of gene families encoding plant cell wall-degrading enzymes in longhorned beetles.</title>
        <authorList>
            <person name="Shin N.R."/>
            <person name="Okamura Y."/>
            <person name="Kirsch R."/>
            <person name="Pauchet Y."/>
        </authorList>
    </citation>
    <scope>NUCLEOTIDE SEQUENCE</scope>
    <source>
        <strain evidence="5">MMC_N1</strain>
    </source>
</reference>
<evidence type="ECO:0000256" key="2">
    <source>
        <dbReference type="ARBA" id="ARBA00022723"/>
    </source>
</evidence>
<keyword evidence="3" id="KW-0862">Zinc</keyword>
<accession>A0ABQ9J7A5</accession>
<feature type="domain" description="Threonyl/alanyl tRNA synthetase SAD" evidence="4">
    <location>
        <begin position="19"/>
        <end position="63"/>
    </location>
</feature>
<evidence type="ECO:0000259" key="4">
    <source>
        <dbReference type="SMART" id="SM00863"/>
    </source>
</evidence>
<dbReference type="InterPro" id="IPR018163">
    <property type="entry name" value="Thr/Ala-tRNA-synth_IIc_edit"/>
</dbReference>
<keyword evidence="6" id="KW-1185">Reference proteome</keyword>
<dbReference type="Pfam" id="PF07973">
    <property type="entry name" value="tRNA_SAD"/>
    <property type="match status" value="1"/>
</dbReference>
<evidence type="ECO:0000256" key="1">
    <source>
        <dbReference type="ARBA" id="ARBA00001947"/>
    </source>
</evidence>
<sequence length="225" mass="25329">MTCDTRSVRGLPADHKGDIRVINIEDVESNMCCGTHVKNLSQLQVIKLLHTEKSKRKDKTLLYFLVGNRVINKLNTCIDHEQKLTVLLKNNPSQHVDLVDKLQKNVRTVTKNLQTVLKDLAILEVSKLKNIEPQPKYYFLHRKEAEADFMNLFIKEMGTTDIFLFLSTGDENTTGNIVLYGEEKAIASLGNNNHVLIPLLSFSSGVFSNHQKLTDSSGDNTCCVS</sequence>
<dbReference type="SMART" id="SM00863">
    <property type="entry name" value="tRNA_SAD"/>
    <property type="match status" value="1"/>
</dbReference>
<dbReference type="InterPro" id="IPR051335">
    <property type="entry name" value="Alanyl-tRNA_Editing_Enzymes"/>
</dbReference>